<dbReference type="Pfam" id="PF02518">
    <property type="entry name" value="HATPase_c"/>
    <property type="match status" value="1"/>
</dbReference>
<dbReference type="PROSITE" id="PS50109">
    <property type="entry name" value="HIS_KIN"/>
    <property type="match status" value="1"/>
</dbReference>
<dbReference type="SMART" id="SM00388">
    <property type="entry name" value="HisKA"/>
    <property type="match status" value="1"/>
</dbReference>
<evidence type="ECO:0000256" key="10">
    <source>
        <dbReference type="SAM" id="Phobius"/>
    </source>
</evidence>
<feature type="transmembrane region" description="Helical" evidence="10">
    <location>
        <begin position="153"/>
        <end position="173"/>
    </location>
</feature>
<keyword evidence="8" id="KW-0418">Kinase</keyword>
<dbReference type="CDD" id="cd06225">
    <property type="entry name" value="HAMP"/>
    <property type="match status" value="1"/>
</dbReference>
<dbReference type="InterPro" id="IPR005467">
    <property type="entry name" value="His_kinase_dom"/>
</dbReference>
<feature type="domain" description="HAMP" evidence="12">
    <location>
        <begin position="173"/>
        <end position="228"/>
    </location>
</feature>
<accession>A0A0K1XBD6</accession>
<dbReference type="GO" id="GO:0000155">
    <property type="term" value="F:phosphorelay sensor kinase activity"/>
    <property type="evidence" value="ECO:0007669"/>
    <property type="project" value="InterPro"/>
</dbReference>
<dbReference type="EMBL" id="CP012365">
    <property type="protein sequence ID" value="AKX58636.1"/>
    <property type="molecule type" value="Genomic_DNA"/>
</dbReference>
<dbReference type="SUPFAM" id="SSF47384">
    <property type="entry name" value="Homodimeric domain of signal transducing histidine kinase"/>
    <property type="match status" value="1"/>
</dbReference>
<protein>
    <recommendedName>
        <fullName evidence="3">histidine kinase</fullName>
        <ecNumber evidence="3">2.7.13.3</ecNumber>
    </recommendedName>
</protein>
<dbReference type="SUPFAM" id="SSF158472">
    <property type="entry name" value="HAMP domain-like"/>
    <property type="match status" value="1"/>
</dbReference>
<keyword evidence="10" id="KW-0472">Membrane</keyword>
<dbReference type="GO" id="GO:0005886">
    <property type="term" value="C:plasma membrane"/>
    <property type="evidence" value="ECO:0007669"/>
    <property type="project" value="UniProtKB-SubCell"/>
</dbReference>
<evidence type="ECO:0000259" key="11">
    <source>
        <dbReference type="PROSITE" id="PS50109"/>
    </source>
</evidence>
<keyword evidence="6" id="KW-0808">Transferase</keyword>
<gene>
    <name evidence="13" type="ORF">AKN88_00780</name>
</gene>
<dbReference type="CDD" id="cd00082">
    <property type="entry name" value="HisKA"/>
    <property type="match status" value="1"/>
</dbReference>
<dbReference type="InterPro" id="IPR036890">
    <property type="entry name" value="HATPase_C_sf"/>
</dbReference>
<keyword evidence="4" id="KW-1003">Cell membrane</keyword>
<evidence type="ECO:0000256" key="3">
    <source>
        <dbReference type="ARBA" id="ARBA00012438"/>
    </source>
</evidence>
<keyword evidence="10" id="KW-0812">Transmembrane</keyword>
<dbReference type="PANTHER" id="PTHR44936:SF10">
    <property type="entry name" value="SENSOR PROTEIN RSTB"/>
    <property type="match status" value="1"/>
</dbReference>
<sequence>MPTFFHSLFWRVFAALWLALILVVGATFLLAQFFNQDYWLLNHHPALQQFPEQWQQAEASNDPKATARLLKEVRKQHSIYIQVFDINEDHEQLVSRSPELAKHHDKRLAHGSGPRWRRVTQEVHTPTGQELLFVYRIAQQELQRWQLNHWLKISSYLAVTLLLLLVISLLLSLSITRPIQRLRLAVQDLANTNFKQQSLMILSQRQDELGMLARDFKRMGTDLQHLLDRQQQLLRDVSHELRSPLARLKLLLALTERSTPTQLPTQVQRMELECDRLDQLISEILDLARLDDHSHSWQWLSLDDFFEQLISPYQGLVSEKTIKLQGPKELSVQVQAAAFERALDNLLRNAWRFAQHQVQISWQLVEQQLYITICDDGPGVAEEHLAKLSEPFYRVAGKNAAEGYGLGLTIVQRVIEQHQGQLRFSNLPHGFQAEVSLPLRRVSCL</sequence>
<evidence type="ECO:0000256" key="7">
    <source>
        <dbReference type="ARBA" id="ARBA00022741"/>
    </source>
</evidence>
<dbReference type="Gene3D" id="3.30.565.10">
    <property type="entry name" value="Histidine kinase-like ATPase, C-terminal domain"/>
    <property type="match status" value="1"/>
</dbReference>
<feature type="domain" description="Histidine kinase" evidence="11">
    <location>
        <begin position="236"/>
        <end position="441"/>
    </location>
</feature>
<organism evidence="13 14">
    <name type="scientific">Thiopseudomonas alkaliphila</name>
    <dbReference type="NCBI Taxonomy" id="1697053"/>
    <lineage>
        <taxon>Bacteria</taxon>
        <taxon>Pseudomonadati</taxon>
        <taxon>Pseudomonadota</taxon>
        <taxon>Gammaproteobacteria</taxon>
        <taxon>Pseudomonadales</taxon>
        <taxon>Pseudomonadaceae</taxon>
        <taxon>Thiopseudomonas</taxon>
    </lineage>
</organism>
<dbReference type="Pfam" id="PF00672">
    <property type="entry name" value="HAMP"/>
    <property type="match status" value="1"/>
</dbReference>
<keyword evidence="9" id="KW-0067">ATP-binding</keyword>
<dbReference type="SMART" id="SM00304">
    <property type="entry name" value="HAMP"/>
    <property type="match status" value="1"/>
</dbReference>
<dbReference type="InterPro" id="IPR003660">
    <property type="entry name" value="HAMP_dom"/>
</dbReference>
<proteinExistence type="predicted"/>
<dbReference type="InterPro" id="IPR050980">
    <property type="entry name" value="2C_sensor_his_kinase"/>
</dbReference>
<dbReference type="InterPro" id="IPR004358">
    <property type="entry name" value="Sig_transdc_His_kin-like_C"/>
</dbReference>
<dbReference type="InterPro" id="IPR003661">
    <property type="entry name" value="HisK_dim/P_dom"/>
</dbReference>
<keyword evidence="14" id="KW-1185">Reference proteome</keyword>
<dbReference type="STRING" id="1697053.AKN87_02675"/>
<keyword evidence="5" id="KW-0597">Phosphoprotein</keyword>
<dbReference type="SMART" id="SM00387">
    <property type="entry name" value="HATPase_c"/>
    <property type="match status" value="1"/>
</dbReference>
<dbReference type="Pfam" id="PF00512">
    <property type="entry name" value="HisKA"/>
    <property type="match status" value="1"/>
</dbReference>
<evidence type="ECO:0000259" key="12">
    <source>
        <dbReference type="PROSITE" id="PS50885"/>
    </source>
</evidence>
<evidence type="ECO:0000256" key="1">
    <source>
        <dbReference type="ARBA" id="ARBA00000085"/>
    </source>
</evidence>
<comment type="catalytic activity">
    <reaction evidence="1">
        <text>ATP + protein L-histidine = ADP + protein N-phospho-L-histidine.</text>
        <dbReference type="EC" id="2.7.13.3"/>
    </reaction>
</comment>
<dbReference type="Gene3D" id="1.10.287.130">
    <property type="match status" value="1"/>
</dbReference>
<evidence type="ECO:0000256" key="2">
    <source>
        <dbReference type="ARBA" id="ARBA00004651"/>
    </source>
</evidence>
<evidence type="ECO:0000256" key="8">
    <source>
        <dbReference type="ARBA" id="ARBA00022777"/>
    </source>
</evidence>
<dbReference type="GO" id="GO:0005524">
    <property type="term" value="F:ATP binding"/>
    <property type="evidence" value="ECO:0007669"/>
    <property type="project" value="UniProtKB-KW"/>
</dbReference>
<dbReference type="EC" id="2.7.13.3" evidence="3"/>
<evidence type="ECO:0000256" key="5">
    <source>
        <dbReference type="ARBA" id="ARBA00022553"/>
    </source>
</evidence>
<dbReference type="RefSeq" id="WP_053099539.1">
    <property type="nucleotide sequence ID" value="NZ_CP012365.1"/>
</dbReference>
<reference evidence="13 14" key="1">
    <citation type="journal article" date="2015" name="Genome Announc.">
        <title>Genome Sequences of Oblitimonas alkaliphila gen. nov. sp. nov. (Proposed), a Novel Bacterium of the Pseudomonadaceae Family.</title>
        <authorList>
            <person name="Lauer A.C."/>
            <person name="Nicholson A.C."/>
            <person name="Humrighouse B.W."/>
            <person name="Emery B."/>
            <person name="Drobish A."/>
            <person name="Juieng P."/>
            <person name="Loparev V."/>
            <person name="McQuiston J.R."/>
        </authorList>
    </citation>
    <scope>NUCLEOTIDE SEQUENCE [LARGE SCALE GENOMIC DNA]</scope>
    <source>
        <strain evidence="13 14">E5571</strain>
    </source>
</reference>
<keyword evidence="7" id="KW-0547">Nucleotide-binding</keyword>
<evidence type="ECO:0000256" key="4">
    <source>
        <dbReference type="ARBA" id="ARBA00022475"/>
    </source>
</evidence>
<dbReference type="Proteomes" id="UP000063953">
    <property type="component" value="Chromosome"/>
</dbReference>
<comment type="subcellular location">
    <subcellularLocation>
        <location evidence="2">Cell membrane</location>
        <topology evidence="2">Multi-pass membrane protein</topology>
    </subcellularLocation>
</comment>
<dbReference type="PROSITE" id="PS50885">
    <property type="entry name" value="HAMP"/>
    <property type="match status" value="1"/>
</dbReference>
<dbReference type="Gene3D" id="6.10.340.10">
    <property type="match status" value="1"/>
</dbReference>
<evidence type="ECO:0000313" key="13">
    <source>
        <dbReference type="EMBL" id="AKX58636.1"/>
    </source>
</evidence>
<dbReference type="PANTHER" id="PTHR44936">
    <property type="entry name" value="SENSOR PROTEIN CREC"/>
    <property type="match status" value="1"/>
</dbReference>
<evidence type="ECO:0000313" key="14">
    <source>
        <dbReference type="Proteomes" id="UP000063953"/>
    </source>
</evidence>
<feature type="transmembrane region" description="Helical" evidence="10">
    <location>
        <begin position="12"/>
        <end position="34"/>
    </location>
</feature>
<keyword evidence="10" id="KW-1133">Transmembrane helix</keyword>
<evidence type="ECO:0000256" key="9">
    <source>
        <dbReference type="ARBA" id="ARBA00022840"/>
    </source>
</evidence>
<name>A0A0K1XBD6_9GAMM</name>
<dbReference type="AlphaFoldDB" id="A0A0K1XBD6"/>
<dbReference type="PRINTS" id="PR00344">
    <property type="entry name" value="BCTRLSENSOR"/>
</dbReference>
<dbReference type="InterPro" id="IPR036097">
    <property type="entry name" value="HisK_dim/P_sf"/>
</dbReference>
<dbReference type="InterPro" id="IPR003594">
    <property type="entry name" value="HATPase_dom"/>
</dbReference>
<evidence type="ECO:0000256" key="6">
    <source>
        <dbReference type="ARBA" id="ARBA00022679"/>
    </source>
</evidence>
<dbReference type="SUPFAM" id="SSF55874">
    <property type="entry name" value="ATPase domain of HSP90 chaperone/DNA topoisomerase II/histidine kinase"/>
    <property type="match status" value="1"/>
</dbReference>